<sequence length="903" mass="99139">MALSVSNAAPAHVNGIRAPSPGEDRELYTQLLRLQDVVLAGKHPVFKLPQSTIEQLKAALSVPEIAGAANGTAFATNQHQSQPPYAKVNGLPGLHAPATPTTNGATSAYAARAAGLDPIFLQKSDSLVRAEGQLKRQRIERDLHAQVDQRKHSSRDRDQGVEGPSRIDMDAVLNAALIFVPPVSGLKPAKAASITSFDENDYYSSQAPSEWSSDASPSKGSDKGTGAFTADFERLGAAAAAATQPSTSFAESSRYAQKRPMPGSSLTHVSKDRPHSDDVYNVEEEDDEYTPPDAATFDNFRGDGTALDTQQDTPPEDDNSDYEPGEITHESAMPSPRYQTARSFHLSPRVPVIRNHLTHIAAPQPNRVSPFATAKGPSIELELVNGRPEIVHKPQPQQRSVPMHSRASTASPSGNAPGGSGKKARRTKKRKRDHIHEQAKPVKKGRRDRPAPRAVSPVQQQPHIKDEPVSPPPFTNVPEAPIQGQPQYRPAPAQIDLVSPGQPPQVQYVNEPPRSGLRHEYTQPASPAVVRIASPGGYRPVQRDTQDLRRVASLQYAQRPPSPSQRVYSPAGPYRAASAAYGEQRPPQLAPAPESEEAPRYRDMPVQSEVQYVRAPSPPRMQEYQEAYTRAQSPVVMAPPPPRRIIVDQFGNRFYAAESAPAPSRASVAPVDRMIEPQPMYERAPSRMSVAYAPPPQAAPYEPVDARMLPPPPLARRQEQPVEYVDANGYRIAREYSTRPAEPMRYAEAPTSPVYQQAPRYEQIPAPPPASERTSPVYQQTRRYEQMPPPPPPHAQPAREPTSPVYQQMPRAYSVRPEEPPQATPVYMRQASVAPVQYARQEMAPPPPPARAVSVMPGSDYGAQAQQPAYSYAPAPQTVKYVDMYGREVYPQQVRQVSEFRYQ</sequence>
<feature type="compositionally biased region" description="Basic and acidic residues" evidence="1">
    <location>
        <begin position="269"/>
        <end position="278"/>
    </location>
</feature>
<feature type="compositionally biased region" description="Basic residues" evidence="1">
    <location>
        <begin position="422"/>
        <end position="433"/>
    </location>
</feature>
<accession>A0AAV9JI32</accession>
<name>A0AAV9JI32_9PEZI</name>
<feature type="compositionally biased region" description="Acidic residues" evidence="1">
    <location>
        <begin position="280"/>
        <end position="290"/>
    </location>
</feature>
<feature type="region of interest" description="Disordered" evidence="1">
    <location>
        <begin position="241"/>
        <end position="342"/>
    </location>
</feature>
<feature type="region of interest" description="Disordered" evidence="1">
    <location>
        <begin position="139"/>
        <end position="166"/>
    </location>
</feature>
<feature type="compositionally biased region" description="Acidic residues" evidence="1">
    <location>
        <begin position="314"/>
        <end position="324"/>
    </location>
</feature>
<feature type="region of interest" description="Disordered" evidence="1">
    <location>
        <begin position="1"/>
        <end position="22"/>
    </location>
</feature>
<evidence type="ECO:0000256" key="1">
    <source>
        <dbReference type="SAM" id="MobiDB-lite"/>
    </source>
</evidence>
<keyword evidence="3" id="KW-1185">Reference proteome</keyword>
<evidence type="ECO:0000313" key="2">
    <source>
        <dbReference type="EMBL" id="KAK4544516.1"/>
    </source>
</evidence>
<feature type="compositionally biased region" description="Basic and acidic residues" evidence="1">
    <location>
        <begin position="541"/>
        <end position="550"/>
    </location>
</feature>
<protein>
    <submittedName>
        <fullName evidence="2">Uncharacterized protein</fullName>
    </submittedName>
</protein>
<dbReference type="Proteomes" id="UP001324427">
    <property type="component" value="Unassembled WGS sequence"/>
</dbReference>
<comment type="caution">
    <text evidence="2">The sequence shown here is derived from an EMBL/GenBank/DDBJ whole genome shotgun (WGS) entry which is preliminary data.</text>
</comment>
<evidence type="ECO:0000313" key="3">
    <source>
        <dbReference type="Proteomes" id="UP001324427"/>
    </source>
</evidence>
<feature type="region of interest" description="Disordered" evidence="1">
    <location>
        <begin position="202"/>
        <end position="227"/>
    </location>
</feature>
<reference evidence="2 3" key="1">
    <citation type="submission" date="2021-11" db="EMBL/GenBank/DDBJ databases">
        <title>Black yeast isolated from Biological Soil Crust.</title>
        <authorList>
            <person name="Kurbessoian T."/>
        </authorList>
    </citation>
    <scope>NUCLEOTIDE SEQUENCE [LARGE SCALE GENOMIC DNA]</scope>
    <source>
        <strain evidence="2 3">CCFEE 5522</strain>
    </source>
</reference>
<dbReference type="AlphaFoldDB" id="A0AAV9JI32"/>
<feature type="compositionally biased region" description="Polar residues" evidence="1">
    <location>
        <begin position="202"/>
        <end position="219"/>
    </location>
</feature>
<organism evidence="2 3">
    <name type="scientific">Oleoguttula mirabilis</name>
    <dbReference type="NCBI Taxonomy" id="1507867"/>
    <lineage>
        <taxon>Eukaryota</taxon>
        <taxon>Fungi</taxon>
        <taxon>Dikarya</taxon>
        <taxon>Ascomycota</taxon>
        <taxon>Pezizomycotina</taxon>
        <taxon>Dothideomycetes</taxon>
        <taxon>Dothideomycetidae</taxon>
        <taxon>Mycosphaerellales</taxon>
        <taxon>Teratosphaeriaceae</taxon>
        <taxon>Oleoguttula</taxon>
    </lineage>
</organism>
<dbReference type="EMBL" id="JAVFHQ010000024">
    <property type="protein sequence ID" value="KAK4544516.1"/>
    <property type="molecule type" value="Genomic_DNA"/>
</dbReference>
<feature type="region of interest" description="Disordered" evidence="1">
    <location>
        <begin position="391"/>
        <end position="605"/>
    </location>
</feature>
<feature type="compositionally biased region" description="Polar residues" evidence="1">
    <location>
        <begin position="243"/>
        <end position="255"/>
    </location>
</feature>
<gene>
    <name evidence="2" type="ORF">LTR36_004088</name>
</gene>
<feature type="region of interest" description="Disordered" evidence="1">
    <location>
        <begin position="762"/>
        <end position="805"/>
    </location>
</feature>
<proteinExistence type="predicted"/>
<feature type="region of interest" description="Disordered" evidence="1">
    <location>
        <begin position="77"/>
        <end position="100"/>
    </location>
</feature>
<feature type="compositionally biased region" description="Polar residues" evidence="1">
    <location>
        <begin position="772"/>
        <end position="781"/>
    </location>
</feature>